<organism evidence="1 2">
    <name type="scientific">Salmonella enterica subsp. enterica serovar Bovismorbificans</name>
    <dbReference type="NCBI Taxonomy" id="58097"/>
    <lineage>
        <taxon>Bacteria</taxon>
        <taxon>Pseudomonadati</taxon>
        <taxon>Pseudomonadota</taxon>
        <taxon>Gammaproteobacteria</taxon>
        <taxon>Enterobacterales</taxon>
        <taxon>Enterobacteriaceae</taxon>
        <taxon>Salmonella</taxon>
    </lineage>
</organism>
<sequence length="104" mass="11428">MIRAGIDQFFKTTGQTGRVSVGFLANAVPLTGDNISPANSEIARFGILNLDVAQFYFNLAKKRLQRSVHVVDIFVTDTRHRQLLAGSEVNLSVAPGFGDVTRHR</sequence>
<dbReference type="AlphaFoldDB" id="A0A655DHI5"/>
<evidence type="ECO:0000313" key="1">
    <source>
        <dbReference type="EMBL" id="CNU66480.1"/>
    </source>
</evidence>
<proteinExistence type="predicted"/>
<protein>
    <submittedName>
        <fullName evidence="1">Uncharacterized protein</fullName>
    </submittedName>
</protein>
<gene>
    <name evidence="1" type="ORF">ERS008198_03281</name>
</gene>
<dbReference type="Proteomes" id="UP000041314">
    <property type="component" value="Unassembled WGS sequence"/>
</dbReference>
<evidence type="ECO:0000313" key="2">
    <source>
        <dbReference type="Proteomes" id="UP000041314"/>
    </source>
</evidence>
<reference evidence="1 2" key="1">
    <citation type="submission" date="2015-03" db="EMBL/GenBank/DDBJ databases">
        <authorList>
            <consortium name="Pathogen Informatics"/>
        </authorList>
    </citation>
    <scope>NUCLEOTIDE SEQUENCE [LARGE SCALE GENOMIC DNA]</scope>
    <source>
        <strain evidence="1 2">A1104</strain>
    </source>
</reference>
<dbReference type="EMBL" id="CQPA01000030">
    <property type="protein sequence ID" value="CNU66480.1"/>
    <property type="molecule type" value="Genomic_DNA"/>
</dbReference>
<accession>A0A655DHI5</accession>
<name>A0A655DHI5_SALET</name>